<dbReference type="InterPro" id="IPR012674">
    <property type="entry name" value="Calycin"/>
</dbReference>
<accession>L7M9F4</accession>
<organism evidence="2">
    <name type="scientific">Rhipicephalus pulchellus</name>
    <name type="common">Yellow backed tick</name>
    <name type="synonym">Dermacentor pulchellus</name>
    <dbReference type="NCBI Taxonomy" id="72859"/>
    <lineage>
        <taxon>Eukaryota</taxon>
        <taxon>Metazoa</taxon>
        <taxon>Ecdysozoa</taxon>
        <taxon>Arthropoda</taxon>
        <taxon>Chelicerata</taxon>
        <taxon>Arachnida</taxon>
        <taxon>Acari</taxon>
        <taxon>Parasitiformes</taxon>
        <taxon>Ixodida</taxon>
        <taxon>Ixodoidea</taxon>
        <taxon>Ixodidae</taxon>
        <taxon>Rhipicephalinae</taxon>
        <taxon>Rhipicephalus</taxon>
        <taxon>Rhipicephalus</taxon>
    </lineage>
</organism>
<dbReference type="Pfam" id="PF02098">
    <property type="entry name" value="His_binding"/>
    <property type="match status" value="1"/>
</dbReference>
<dbReference type="GO" id="GO:0043176">
    <property type="term" value="F:amine binding"/>
    <property type="evidence" value="ECO:0007669"/>
    <property type="project" value="InterPro"/>
</dbReference>
<dbReference type="SUPFAM" id="SSF50814">
    <property type="entry name" value="Lipocalins"/>
    <property type="match status" value="1"/>
</dbReference>
<feature type="signal peptide" evidence="1">
    <location>
        <begin position="1"/>
        <end position="19"/>
    </location>
</feature>
<dbReference type="Gene3D" id="2.40.128.20">
    <property type="match status" value="1"/>
</dbReference>
<dbReference type="InterPro" id="IPR002970">
    <property type="entry name" value="Tick_his-bd"/>
</dbReference>
<sequence length="202" mass="23258">MLAFTALTLWTFSASLVTASIYNPFDVLKMNLSEYQNPWPVINNTNDVYLSRVSEENVTLQCVKSRYWGYEEKNGTVYRSFNFSTLNTSSSNISINVKYEKSQNESNTTMLEVISMDESGIVFPNGTYSLRNRTFPVLYSDINCLILGDALNATRFTNCSLWFPFKNRYSRLNPPTCCEFLFAVLCGRGTKFDWVNKCRPYE</sequence>
<dbReference type="EMBL" id="GACK01004374">
    <property type="protein sequence ID" value="JAA60660.1"/>
    <property type="molecule type" value="mRNA"/>
</dbReference>
<reference evidence="2" key="2">
    <citation type="journal article" date="2015" name="J. Proteomics">
        <title>Sexual differences in the sialomes of the zebra tick, Rhipicephalus pulchellus.</title>
        <authorList>
            <person name="Tan A.W."/>
            <person name="Francischetti I.M."/>
            <person name="Slovak M."/>
            <person name="Kini R.M."/>
            <person name="Ribeiro J.M."/>
        </authorList>
    </citation>
    <scope>NUCLEOTIDE SEQUENCE</scope>
    <source>
        <tissue evidence="2">Salivary gland</tissue>
    </source>
</reference>
<evidence type="ECO:0000313" key="2">
    <source>
        <dbReference type="EMBL" id="JAA60660.1"/>
    </source>
</evidence>
<reference evidence="2" key="1">
    <citation type="submission" date="2012-11" db="EMBL/GenBank/DDBJ databases">
        <authorList>
            <person name="Lucero-Rivera Y.E."/>
            <person name="Tovar-Ramirez D."/>
        </authorList>
    </citation>
    <scope>NUCLEOTIDE SEQUENCE</scope>
    <source>
        <tissue evidence="2">Salivary gland</tissue>
    </source>
</reference>
<evidence type="ECO:0000256" key="1">
    <source>
        <dbReference type="SAM" id="SignalP"/>
    </source>
</evidence>
<dbReference type="AlphaFoldDB" id="L7M9F4"/>
<proteinExistence type="evidence at transcript level"/>
<name>L7M9F4_RHIPC</name>
<dbReference type="GO" id="GO:0030682">
    <property type="term" value="P:symbiont-mediated perturbation of host defenses"/>
    <property type="evidence" value="ECO:0007669"/>
    <property type="project" value="InterPro"/>
</dbReference>
<feature type="chain" id="PRO_5003981080" evidence="1">
    <location>
        <begin position="20"/>
        <end position="202"/>
    </location>
</feature>
<protein>
    <submittedName>
        <fullName evidence="2">Putative group iii salivary lipocalin</fullName>
    </submittedName>
</protein>
<keyword evidence="1" id="KW-0732">Signal</keyword>